<sequence>MGFNNKNIGYVKAIKAVGIFAVLFIVMGWVLAKTEENDKQIKARLATETHAHISPPPVIEDRRPKVETYTYTPQKLYREFNTNEVRITHKLKGNTLELRGEVGGIRLSLGNPVIEIVIPDSDSTIQVFFDSEKAGRISNVDVGDYVTVTSNDVSLNPFGSIHLRDASLLSRVKHSGK</sequence>
<dbReference type="Pfam" id="PF12869">
    <property type="entry name" value="tRNA_anti-like"/>
    <property type="match status" value="1"/>
</dbReference>
<keyword evidence="2" id="KW-0449">Lipoprotein</keyword>
<comment type="caution">
    <text evidence="2">The sequence shown here is derived from an EMBL/GenBank/DDBJ whole genome shotgun (WGS) entry which is preliminary data.</text>
</comment>
<organism evidence="2 3">
    <name type="scientific">Dryocola boscaweniae</name>
    <dbReference type="NCBI Taxonomy" id="2925397"/>
    <lineage>
        <taxon>Bacteria</taxon>
        <taxon>Pseudomonadati</taxon>
        <taxon>Pseudomonadota</taxon>
        <taxon>Gammaproteobacteria</taxon>
        <taxon>Enterobacterales</taxon>
        <taxon>Enterobacteriaceae</taxon>
        <taxon>Dryocola</taxon>
    </lineage>
</organism>
<reference evidence="2" key="1">
    <citation type="submission" date="2022-03" db="EMBL/GenBank/DDBJ databases">
        <title>Proposal of a novel genus Dryocolo and two novel species.</title>
        <authorList>
            <person name="Maddock D.W."/>
            <person name="Brady C.L."/>
            <person name="Denman S."/>
            <person name="Arnold D."/>
        </authorList>
    </citation>
    <scope>NUCLEOTIDE SEQUENCE</scope>
    <source>
        <strain evidence="2">H6W4</strain>
    </source>
</reference>
<accession>A0A9X2W577</accession>
<dbReference type="Proteomes" id="UP001150641">
    <property type="component" value="Unassembled WGS sequence"/>
</dbReference>
<evidence type="ECO:0000313" key="2">
    <source>
        <dbReference type="EMBL" id="MCT4701171.1"/>
    </source>
</evidence>
<dbReference type="InterPro" id="IPR024422">
    <property type="entry name" value="Protein_unknown_function_OB"/>
</dbReference>
<keyword evidence="3" id="KW-1185">Reference proteome</keyword>
<keyword evidence="1" id="KW-1133">Transmembrane helix</keyword>
<gene>
    <name evidence="2" type="ORF">MUA00_05035</name>
</gene>
<name>A0A9X2W577_9ENTR</name>
<keyword evidence="1" id="KW-0472">Membrane</keyword>
<dbReference type="RefSeq" id="WP_271122006.1">
    <property type="nucleotide sequence ID" value="NZ_JALHAN010000059.1"/>
</dbReference>
<evidence type="ECO:0000313" key="3">
    <source>
        <dbReference type="Proteomes" id="UP001150641"/>
    </source>
</evidence>
<proteinExistence type="predicted"/>
<feature type="transmembrane region" description="Helical" evidence="1">
    <location>
        <begin position="13"/>
        <end position="32"/>
    </location>
</feature>
<dbReference type="EMBL" id="JALHAP010000072">
    <property type="protein sequence ID" value="MCT4701171.1"/>
    <property type="molecule type" value="Genomic_DNA"/>
</dbReference>
<evidence type="ECO:0000256" key="1">
    <source>
        <dbReference type="SAM" id="Phobius"/>
    </source>
</evidence>
<protein>
    <submittedName>
        <fullName evidence="2">OB-fold putative lipoprotein</fullName>
    </submittedName>
</protein>
<keyword evidence="1" id="KW-0812">Transmembrane</keyword>
<dbReference type="AlphaFoldDB" id="A0A9X2W577"/>